<accession>A0A2G8L2R3</accession>
<organism evidence="4 5">
    <name type="scientific">Stichopus japonicus</name>
    <name type="common">Sea cucumber</name>
    <dbReference type="NCBI Taxonomy" id="307972"/>
    <lineage>
        <taxon>Eukaryota</taxon>
        <taxon>Metazoa</taxon>
        <taxon>Echinodermata</taxon>
        <taxon>Eleutherozoa</taxon>
        <taxon>Echinozoa</taxon>
        <taxon>Holothuroidea</taxon>
        <taxon>Aspidochirotacea</taxon>
        <taxon>Aspidochirotida</taxon>
        <taxon>Stichopodidae</taxon>
        <taxon>Apostichopus</taxon>
    </lineage>
</organism>
<protein>
    <recommendedName>
        <fullName evidence="3">SAM domain-containing protein</fullName>
    </recommendedName>
</protein>
<evidence type="ECO:0000313" key="4">
    <source>
        <dbReference type="EMBL" id="PIK54505.1"/>
    </source>
</evidence>
<keyword evidence="1" id="KW-0175">Coiled coil</keyword>
<evidence type="ECO:0000256" key="1">
    <source>
        <dbReference type="SAM" id="Coils"/>
    </source>
</evidence>
<sequence>MEAPQFRLPKIPKSRPLKDEGSEAHDRYVAPPVPVRPKSPVPDRKQRPPSCKENRPSPIGSHIPHRVVNIPNQRKAALLNLDKKDVDIETLEISDLAKLVTRKVLPVVVELKRGGNIQGCSLELPKGLLLQLHFLHKTTRIYATDSVVKDVYLPLFARQLYTVLPIDPIHDDRLYPTTSALIDAKPLPLRVRIEEAHFSDHPGEAQEVGDIIEIKGVEKRPVPYDSENPPQKCIVGTCNNVPIAFSESMDCASYSTMPSVDFMSLSEVVNKFPLPLRIRRADKPDHVLILHRMDEEYHVIATSDKFDHVFSIPISWEGKIEEVDKATSSFHFPSLLPPLYPLVNTTWDVKEPGRRDLQSSMQLVAQPPEGILDSWSRTKEGQDFVLRATKTTVDSYKLRVEELMEEKTRLNNELRVWRTSKPPAPLPRELPTPLLPPKPGSFRSPPPSPGNDDDDCEYEEPMHTTNKGKSHRPSSTQLEELKHLCKKEGGVFPLLQQKVTVLQEKVQHLKKENKDLDNKNASLVEHIRRLQGDIDKLEAAGDPTYDSLDANQYAYPSTGPIYSHAGGASAAIKGVKSFNEDAVAGLLREMRLEAHVTKFKENSINGELLCDLDEEDLYGEIGMSRIQAKRLMLEVRKRNKKS</sequence>
<feature type="region of interest" description="Disordered" evidence="2">
    <location>
        <begin position="1"/>
        <end position="64"/>
    </location>
</feature>
<feature type="coiled-coil region" evidence="1">
    <location>
        <begin position="499"/>
        <end position="540"/>
    </location>
</feature>
<feature type="compositionally biased region" description="Pro residues" evidence="2">
    <location>
        <begin position="31"/>
        <end position="40"/>
    </location>
</feature>
<dbReference type="SUPFAM" id="SSF47769">
    <property type="entry name" value="SAM/Pointed domain"/>
    <property type="match status" value="1"/>
</dbReference>
<comment type="caution">
    <text evidence="4">The sequence shown here is derived from an EMBL/GenBank/DDBJ whole genome shotgun (WGS) entry which is preliminary data.</text>
</comment>
<dbReference type="Proteomes" id="UP000230750">
    <property type="component" value="Unassembled WGS sequence"/>
</dbReference>
<feature type="compositionally biased region" description="Basic and acidic residues" evidence="2">
    <location>
        <begin position="41"/>
        <end position="55"/>
    </location>
</feature>
<gene>
    <name evidence="4" type="ORF">BSL78_08579</name>
</gene>
<dbReference type="OrthoDB" id="10064104at2759"/>
<proteinExistence type="predicted"/>
<dbReference type="EMBL" id="MRZV01000246">
    <property type="protein sequence ID" value="PIK54505.1"/>
    <property type="molecule type" value="Genomic_DNA"/>
</dbReference>
<evidence type="ECO:0000256" key="2">
    <source>
        <dbReference type="SAM" id="MobiDB-lite"/>
    </source>
</evidence>
<feature type="compositionally biased region" description="Pro residues" evidence="2">
    <location>
        <begin position="422"/>
        <end position="449"/>
    </location>
</feature>
<feature type="domain" description="SAM" evidence="3">
    <location>
        <begin position="578"/>
        <end position="642"/>
    </location>
</feature>
<dbReference type="AlphaFoldDB" id="A0A2G8L2R3"/>
<evidence type="ECO:0000313" key="5">
    <source>
        <dbReference type="Proteomes" id="UP000230750"/>
    </source>
</evidence>
<feature type="region of interest" description="Disordered" evidence="2">
    <location>
        <begin position="415"/>
        <end position="477"/>
    </location>
</feature>
<name>A0A2G8L2R3_STIJA</name>
<dbReference type="InterPro" id="IPR013761">
    <property type="entry name" value="SAM/pointed_sf"/>
</dbReference>
<feature type="compositionally biased region" description="Basic and acidic residues" evidence="2">
    <location>
        <begin position="16"/>
        <end position="28"/>
    </location>
</feature>
<evidence type="ECO:0000259" key="3">
    <source>
        <dbReference type="PROSITE" id="PS50105"/>
    </source>
</evidence>
<keyword evidence="5" id="KW-1185">Reference proteome</keyword>
<dbReference type="InterPro" id="IPR001660">
    <property type="entry name" value="SAM"/>
</dbReference>
<dbReference type="PROSITE" id="PS50105">
    <property type="entry name" value="SAM_DOMAIN"/>
    <property type="match status" value="1"/>
</dbReference>
<reference evidence="4 5" key="1">
    <citation type="journal article" date="2017" name="PLoS Biol.">
        <title>The sea cucumber genome provides insights into morphological evolution and visceral regeneration.</title>
        <authorList>
            <person name="Zhang X."/>
            <person name="Sun L."/>
            <person name="Yuan J."/>
            <person name="Sun Y."/>
            <person name="Gao Y."/>
            <person name="Zhang L."/>
            <person name="Li S."/>
            <person name="Dai H."/>
            <person name="Hamel J.F."/>
            <person name="Liu C."/>
            <person name="Yu Y."/>
            <person name="Liu S."/>
            <person name="Lin W."/>
            <person name="Guo K."/>
            <person name="Jin S."/>
            <person name="Xu P."/>
            <person name="Storey K.B."/>
            <person name="Huan P."/>
            <person name="Zhang T."/>
            <person name="Zhou Y."/>
            <person name="Zhang J."/>
            <person name="Lin C."/>
            <person name="Li X."/>
            <person name="Xing L."/>
            <person name="Huo D."/>
            <person name="Sun M."/>
            <person name="Wang L."/>
            <person name="Mercier A."/>
            <person name="Li F."/>
            <person name="Yang H."/>
            <person name="Xiang J."/>
        </authorList>
    </citation>
    <scope>NUCLEOTIDE SEQUENCE [LARGE SCALE GENOMIC DNA]</scope>
    <source>
        <strain evidence="4">Shaxun</strain>
        <tissue evidence="4">Muscle</tissue>
    </source>
</reference>
<dbReference type="Gene3D" id="1.10.150.50">
    <property type="entry name" value="Transcription Factor, Ets-1"/>
    <property type="match status" value="1"/>
</dbReference>